<dbReference type="EMBL" id="CAJNOJ010000545">
    <property type="protein sequence ID" value="CAF1481088.1"/>
    <property type="molecule type" value="Genomic_DNA"/>
</dbReference>
<evidence type="ECO:0000313" key="3">
    <source>
        <dbReference type="Proteomes" id="UP000663828"/>
    </source>
</evidence>
<dbReference type="AlphaFoldDB" id="A0A815RJ54"/>
<dbReference type="Proteomes" id="UP000663828">
    <property type="component" value="Unassembled WGS sequence"/>
</dbReference>
<accession>A0A815RJ54</accession>
<organism evidence="1 3">
    <name type="scientific">Adineta ricciae</name>
    <name type="common">Rotifer</name>
    <dbReference type="NCBI Taxonomy" id="249248"/>
    <lineage>
        <taxon>Eukaryota</taxon>
        <taxon>Metazoa</taxon>
        <taxon>Spiralia</taxon>
        <taxon>Gnathifera</taxon>
        <taxon>Rotifera</taxon>
        <taxon>Eurotatoria</taxon>
        <taxon>Bdelloidea</taxon>
        <taxon>Adinetida</taxon>
        <taxon>Adinetidae</taxon>
        <taxon>Adineta</taxon>
    </lineage>
</organism>
<dbReference type="Proteomes" id="UP000663852">
    <property type="component" value="Unassembled WGS sequence"/>
</dbReference>
<sequence length="445" mass="51757">MPTIWSIKARPILEQITPLSESMKHKTIGVIGSAGSDKSSFLNSILSDELLPNDRRESCIESISVLSSWNQAYYELIVFFNPKDQWKMESKYVQETIKAAERDGEIVPSDEYNTSRYTKEYEVYLANGLQTCKDQRYQFASMKGRWWPPVDKIYIYGPFKNINSDTTLFDRPGYDDGFEAMTIRANEAAVICDQLVRIIRGDGRDPLTSSSFLKGLLQSSTSRKHLCLVIAYYNLIVEENKNVNDESELQPSREKCRKTFLASVEQWKLYLENDCKKIWDSYYWPILQRVSPKINPGQYKTKNYQSLRSNLRDKSNDIANDLSRAIIDTIRIAELPNSDFFLHSLIHIDKLQLIFDDFFQICKEKLRQKQAEHLYSTVDQYAAKVQYHINLFVQSISRQLDSIKYRIMFCLQKAITETMHNRLWISENLQSATGDGTKQKYLSSL</sequence>
<reference evidence="1" key="1">
    <citation type="submission" date="2021-02" db="EMBL/GenBank/DDBJ databases">
        <authorList>
            <person name="Nowell W R."/>
        </authorList>
    </citation>
    <scope>NUCLEOTIDE SEQUENCE</scope>
</reference>
<keyword evidence="3" id="KW-1185">Reference proteome</keyword>
<evidence type="ECO:0000313" key="2">
    <source>
        <dbReference type="EMBL" id="CAF1481088.1"/>
    </source>
</evidence>
<protein>
    <submittedName>
        <fullName evidence="1">Uncharacterized protein</fullName>
    </submittedName>
</protein>
<gene>
    <name evidence="2" type="ORF">EDS130_LOCUS41442</name>
    <name evidence="1" type="ORF">XAT740_LOCUS38364</name>
</gene>
<dbReference type="EMBL" id="CAJNOR010004135">
    <property type="protein sequence ID" value="CAF1477938.1"/>
    <property type="molecule type" value="Genomic_DNA"/>
</dbReference>
<comment type="caution">
    <text evidence="1">The sequence shown here is derived from an EMBL/GenBank/DDBJ whole genome shotgun (WGS) entry which is preliminary data.</text>
</comment>
<dbReference type="SUPFAM" id="SSF52540">
    <property type="entry name" value="P-loop containing nucleoside triphosphate hydrolases"/>
    <property type="match status" value="1"/>
</dbReference>
<name>A0A815RJ54_ADIRI</name>
<dbReference type="InterPro" id="IPR027417">
    <property type="entry name" value="P-loop_NTPase"/>
</dbReference>
<proteinExistence type="predicted"/>
<evidence type="ECO:0000313" key="1">
    <source>
        <dbReference type="EMBL" id="CAF1477938.1"/>
    </source>
</evidence>
<dbReference type="OrthoDB" id="3598281at2759"/>